<evidence type="ECO:0000313" key="3">
    <source>
        <dbReference type="Proteomes" id="UP000016930"/>
    </source>
</evidence>
<dbReference type="AlphaFoldDB" id="M2QHH1"/>
<dbReference type="OrthoDB" id="5211809at2759"/>
<sequence length="225" mass="24575">MMESIYRLDPKAAQRSTRELPELDDVATVCPSPITAELSKSSPCATPQQPDVLFQPPSIPKVLGTGLGVALAFTAFCFFISRFNRKTAAVLAEPLYSVYPRTVASMVMGGISATISIMPLVVAVLGFHRGLRINIRTADEWDQVSLRDACRTMLVDARDAARLGIVLGPILVYIMDQPASDATNAASGGQIATIMINLRLFWVWKSELARIYLGFEQATEDAEEH</sequence>
<protein>
    <submittedName>
        <fullName evidence="2">Uncharacterized protein</fullName>
    </submittedName>
</protein>
<gene>
    <name evidence="2" type="ORF">CERSUDRAFT_119723</name>
</gene>
<accession>M2QHH1</accession>
<dbReference type="EMBL" id="KB445818">
    <property type="protein sequence ID" value="EMD31505.1"/>
    <property type="molecule type" value="Genomic_DNA"/>
</dbReference>
<evidence type="ECO:0000313" key="2">
    <source>
        <dbReference type="EMBL" id="EMD31505.1"/>
    </source>
</evidence>
<dbReference type="HOGENOM" id="CLU_1229801_0_0_1"/>
<feature type="transmembrane region" description="Helical" evidence="1">
    <location>
        <begin position="103"/>
        <end position="127"/>
    </location>
</feature>
<organism evidence="2 3">
    <name type="scientific">Ceriporiopsis subvermispora (strain B)</name>
    <name type="common">White-rot fungus</name>
    <name type="synonym">Gelatoporia subvermispora</name>
    <dbReference type="NCBI Taxonomy" id="914234"/>
    <lineage>
        <taxon>Eukaryota</taxon>
        <taxon>Fungi</taxon>
        <taxon>Dikarya</taxon>
        <taxon>Basidiomycota</taxon>
        <taxon>Agaricomycotina</taxon>
        <taxon>Agaricomycetes</taxon>
        <taxon>Polyporales</taxon>
        <taxon>Gelatoporiaceae</taxon>
        <taxon>Gelatoporia</taxon>
    </lineage>
</organism>
<evidence type="ECO:0000256" key="1">
    <source>
        <dbReference type="SAM" id="Phobius"/>
    </source>
</evidence>
<keyword evidence="3" id="KW-1185">Reference proteome</keyword>
<dbReference type="Proteomes" id="UP000016930">
    <property type="component" value="Unassembled WGS sequence"/>
</dbReference>
<proteinExistence type="predicted"/>
<keyword evidence="1" id="KW-1133">Transmembrane helix</keyword>
<reference evidence="2 3" key="1">
    <citation type="journal article" date="2012" name="Proc. Natl. Acad. Sci. U.S.A.">
        <title>Comparative genomics of Ceriporiopsis subvermispora and Phanerochaete chrysosporium provide insight into selective ligninolysis.</title>
        <authorList>
            <person name="Fernandez-Fueyo E."/>
            <person name="Ruiz-Duenas F.J."/>
            <person name="Ferreira P."/>
            <person name="Floudas D."/>
            <person name="Hibbett D.S."/>
            <person name="Canessa P."/>
            <person name="Larrondo L.F."/>
            <person name="James T.Y."/>
            <person name="Seelenfreund D."/>
            <person name="Lobos S."/>
            <person name="Polanco R."/>
            <person name="Tello M."/>
            <person name="Honda Y."/>
            <person name="Watanabe T."/>
            <person name="Watanabe T."/>
            <person name="Ryu J.S."/>
            <person name="Kubicek C.P."/>
            <person name="Schmoll M."/>
            <person name="Gaskell J."/>
            <person name="Hammel K.E."/>
            <person name="St John F.J."/>
            <person name="Vanden Wymelenberg A."/>
            <person name="Sabat G."/>
            <person name="Splinter BonDurant S."/>
            <person name="Syed K."/>
            <person name="Yadav J.S."/>
            <person name="Doddapaneni H."/>
            <person name="Subramanian V."/>
            <person name="Lavin J.L."/>
            <person name="Oguiza J.A."/>
            <person name="Perez G."/>
            <person name="Pisabarro A.G."/>
            <person name="Ramirez L."/>
            <person name="Santoyo F."/>
            <person name="Master E."/>
            <person name="Coutinho P.M."/>
            <person name="Henrissat B."/>
            <person name="Lombard V."/>
            <person name="Magnuson J.K."/>
            <person name="Kuees U."/>
            <person name="Hori C."/>
            <person name="Igarashi K."/>
            <person name="Samejima M."/>
            <person name="Held B.W."/>
            <person name="Barry K.W."/>
            <person name="LaButti K.M."/>
            <person name="Lapidus A."/>
            <person name="Lindquist E.A."/>
            <person name="Lucas S.M."/>
            <person name="Riley R."/>
            <person name="Salamov A.A."/>
            <person name="Hoffmeister D."/>
            <person name="Schwenk D."/>
            <person name="Hadar Y."/>
            <person name="Yarden O."/>
            <person name="de Vries R.P."/>
            <person name="Wiebenga A."/>
            <person name="Stenlid J."/>
            <person name="Eastwood D."/>
            <person name="Grigoriev I.V."/>
            <person name="Berka R.M."/>
            <person name="Blanchette R.A."/>
            <person name="Kersten P."/>
            <person name="Martinez A.T."/>
            <person name="Vicuna R."/>
            <person name="Cullen D."/>
        </authorList>
    </citation>
    <scope>NUCLEOTIDE SEQUENCE [LARGE SCALE GENOMIC DNA]</scope>
    <source>
        <strain evidence="2 3">B</strain>
    </source>
</reference>
<name>M2QHH1_CERS8</name>
<feature type="transmembrane region" description="Helical" evidence="1">
    <location>
        <begin position="62"/>
        <end position="83"/>
    </location>
</feature>
<keyword evidence="1" id="KW-0472">Membrane</keyword>
<keyword evidence="1" id="KW-0812">Transmembrane</keyword>